<evidence type="ECO:0000259" key="7">
    <source>
        <dbReference type="Pfam" id="PF00892"/>
    </source>
</evidence>
<dbReference type="PANTHER" id="PTHR32322">
    <property type="entry name" value="INNER MEMBRANE TRANSPORTER"/>
    <property type="match status" value="1"/>
</dbReference>
<comment type="subcellular location">
    <subcellularLocation>
        <location evidence="1">Membrane</location>
        <topology evidence="1">Multi-pass membrane protein</topology>
    </subcellularLocation>
</comment>
<keyword evidence="5 6" id="KW-0472">Membrane</keyword>
<proteinExistence type="inferred from homology"/>
<dbReference type="EMBL" id="JAAZHI010000059">
    <property type="protein sequence ID" value="NLA55223.1"/>
    <property type="molecule type" value="Genomic_DNA"/>
</dbReference>
<feature type="transmembrane region" description="Helical" evidence="6">
    <location>
        <begin position="143"/>
        <end position="162"/>
    </location>
</feature>
<evidence type="ECO:0000256" key="4">
    <source>
        <dbReference type="ARBA" id="ARBA00022989"/>
    </source>
</evidence>
<organism evidence="8 9">
    <name type="scientific">Corynebacterium humireducens</name>
    <dbReference type="NCBI Taxonomy" id="1223514"/>
    <lineage>
        <taxon>Bacteria</taxon>
        <taxon>Bacillati</taxon>
        <taxon>Actinomycetota</taxon>
        <taxon>Actinomycetes</taxon>
        <taxon>Mycobacteriales</taxon>
        <taxon>Corynebacteriaceae</taxon>
        <taxon>Corynebacterium</taxon>
    </lineage>
</organism>
<dbReference type="InterPro" id="IPR050638">
    <property type="entry name" value="AA-Vitamin_Transporters"/>
</dbReference>
<evidence type="ECO:0000256" key="5">
    <source>
        <dbReference type="ARBA" id="ARBA00023136"/>
    </source>
</evidence>
<dbReference type="Proteomes" id="UP000557899">
    <property type="component" value="Unassembled WGS sequence"/>
</dbReference>
<reference evidence="8 9" key="1">
    <citation type="journal article" date="2020" name="Biotechnol. Biofuels">
        <title>New insights from the biogas microbiome by comprehensive genome-resolved metagenomics of nearly 1600 species originating from multiple anaerobic digesters.</title>
        <authorList>
            <person name="Campanaro S."/>
            <person name="Treu L."/>
            <person name="Rodriguez-R L.M."/>
            <person name="Kovalovszki A."/>
            <person name="Ziels R.M."/>
            <person name="Maus I."/>
            <person name="Zhu X."/>
            <person name="Kougias P.G."/>
            <person name="Basile A."/>
            <person name="Luo G."/>
            <person name="Schluter A."/>
            <person name="Konstantinidis K.T."/>
            <person name="Angelidaki I."/>
        </authorList>
    </citation>
    <scope>NUCLEOTIDE SEQUENCE [LARGE SCALE GENOMIC DNA]</scope>
    <source>
        <strain evidence="8">AS15tlH2ME_198</strain>
    </source>
</reference>
<evidence type="ECO:0000313" key="8">
    <source>
        <dbReference type="EMBL" id="NLA55223.1"/>
    </source>
</evidence>
<feature type="transmembrane region" description="Helical" evidence="6">
    <location>
        <begin position="234"/>
        <end position="254"/>
    </location>
</feature>
<accession>A0A7X6PLM1</accession>
<feature type="transmembrane region" description="Helical" evidence="6">
    <location>
        <begin position="37"/>
        <end position="55"/>
    </location>
</feature>
<feature type="transmembrane region" description="Helical" evidence="6">
    <location>
        <begin position="67"/>
        <end position="87"/>
    </location>
</feature>
<gene>
    <name evidence="8" type="ORF">GX859_02815</name>
</gene>
<feature type="domain" description="EamA" evidence="7">
    <location>
        <begin position="143"/>
        <end position="276"/>
    </location>
</feature>
<evidence type="ECO:0000256" key="3">
    <source>
        <dbReference type="ARBA" id="ARBA00022692"/>
    </source>
</evidence>
<evidence type="ECO:0000256" key="1">
    <source>
        <dbReference type="ARBA" id="ARBA00004141"/>
    </source>
</evidence>
<dbReference type="GO" id="GO:0016020">
    <property type="term" value="C:membrane"/>
    <property type="evidence" value="ECO:0007669"/>
    <property type="project" value="UniProtKB-SubCell"/>
</dbReference>
<keyword evidence="3 6" id="KW-0812">Transmembrane</keyword>
<feature type="transmembrane region" description="Helical" evidence="6">
    <location>
        <begin position="118"/>
        <end position="137"/>
    </location>
</feature>
<evidence type="ECO:0000313" key="9">
    <source>
        <dbReference type="Proteomes" id="UP000557899"/>
    </source>
</evidence>
<evidence type="ECO:0000256" key="2">
    <source>
        <dbReference type="ARBA" id="ARBA00007362"/>
    </source>
</evidence>
<evidence type="ECO:0000256" key="6">
    <source>
        <dbReference type="SAM" id="Phobius"/>
    </source>
</evidence>
<protein>
    <submittedName>
        <fullName evidence="8">EamA family transporter</fullName>
    </submittedName>
</protein>
<feature type="transmembrane region" description="Helical" evidence="6">
    <location>
        <begin position="93"/>
        <end position="111"/>
    </location>
</feature>
<keyword evidence="4 6" id="KW-1133">Transmembrane helix</keyword>
<name>A0A7X6PLM1_9CORY</name>
<dbReference type="InterPro" id="IPR037185">
    <property type="entry name" value="EmrE-like"/>
</dbReference>
<comment type="caution">
    <text evidence="8">The sequence shown here is derived from an EMBL/GenBank/DDBJ whole genome shotgun (WGS) entry which is preliminary data.</text>
</comment>
<dbReference type="SUPFAM" id="SSF103481">
    <property type="entry name" value="Multidrug resistance efflux transporter EmrE"/>
    <property type="match status" value="1"/>
</dbReference>
<comment type="similarity">
    <text evidence="2">Belongs to the EamA transporter family.</text>
</comment>
<dbReference type="InterPro" id="IPR000620">
    <property type="entry name" value="EamA_dom"/>
</dbReference>
<feature type="transmembrane region" description="Helical" evidence="6">
    <location>
        <begin position="174"/>
        <end position="198"/>
    </location>
</feature>
<dbReference type="Pfam" id="PF00892">
    <property type="entry name" value="EamA"/>
    <property type="match status" value="1"/>
</dbReference>
<dbReference type="AlphaFoldDB" id="A0A7X6PLM1"/>
<dbReference type="PANTHER" id="PTHR32322:SF2">
    <property type="entry name" value="EAMA DOMAIN-CONTAINING PROTEIN"/>
    <property type="match status" value="1"/>
</dbReference>
<dbReference type="PROSITE" id="PS51257">
    <property type="entry name" value="PROKAR_LIPOPROTEIN"/>
    <property type="match status" value="1"/>
</dbReference>
<feature type="transmembrane region" description="Helical" evidence="6">
    <location>
        <begin position="260"/>
        <end position="280"/>
    </location>
</feature>
<feature type="transmembrane region" description="Helical" evidence="6">
    <location>
        <begin position="204"/>
        <end position="222"/>
    </location>
</feature>
<sequence length="295" mass="30389">MSDRVSPGAVGLVLASCASLQLGGAVATHVFPHAGPWGVTTVRLLVAGLLLALIARPAVRAWSRRQWLAVGLFALTLAGMNGFYYAAIALIPLAPAVTIEFIGPLLLAAILSRGAREFLWVGLAAGGLALLGWDSWTGEPLDLWGVTWALVAGVFWMGYILMSRRVGRIVPGQGGLAMAFLIAAAVVAPFGATGVATIVLSPSLLGLAVLTAVLASLIPYSFELVALRSLPPAVFGVLLALEPVFAALIGWIVLGQTASVGLLVAVGMVVAASMGTTLTARPAPAEKREETQQPA</sequence>